<organism evidence="8 9">
    <name type="scientific">Vibrio marisflavi CECT 7928</name>
    <dbReference type="NCBI Taxonomy" id="634439"/>
    <lineage>
        <taxon>Bacteria</taxon>
        <taxon>Pseudomonadati</taxon>
        <taxon>Pseudomonadota</taxon>
        <taxon>Gammaproteobacteria</taxon>
        <taxon>Vibrionales</taxon>
        <taxon>Vibrionaceae</taxon>
        <taxon>Vibrio</taxon>
    </lineage>
</organism>
<evidence type="ECO:0000313" key="9">
    <source>
        <dbReference type="Proteomes" id="UP000838748"/>
    </source>
</evidence>
<dbReference type="GO" id="GO:0003677">
    <property type="term" value="F:DNA binding"/>
    <property type="evidence" value="ECO:0007669"/>
    <property type="project" value="UniProtKB-KW"/>
</dbReference>
<dbReference type="PANTHER" id="PTHR38097:SF2">
    <property type="entry name" value="DNA-BINDING PROTEIN STPA"/>
    <property type="match status" value="1"/>
</dbReference>
<dbReference type="RefSeq" id="WP_237362478.1">
    <property type="nucleotide sequence ID" value="NZ_CAKLDM010000002.1"/>
</dbReference>
<evidence type="ECO:0000256" key="6">
    <source>
        <dbReference type="SAM" id="MobiDB-lite"/>
    </source>
</evidence>
<name>A0ABN8E9P4_9VIBR</name>
<dbReference type="InterPro" id="IPR027444">
    <property type="entry name" value="H-NS_C_dom"/>
</dbReference>
<keyword evidence="4 5" id="KW-0238">DNA-binding</keyword>
<dbReference type="SMART" id="SM00528">
    <property type="entry name" value="HNS"/>
    <property type="match status" value="1"/>
</dbReference>
<keyword evidence="3" id="KW-0963">Cytoplasm</keyword>
<dbReference type="InterPro" id="IPR027454">
    <property type="entry name" value="Histone_HNS_N"/>
</dbReference>
<dbReference type="InterPro" id="IPR054180">
    <property type="entry name" value="H-NS-like_N"/>
</dbReference>
<proteinExistence type="inferred from homology"/>
<feature type="domain" description="DNA-binding protein H-NS-like C-terminal" evidence="7">
    <location>
        <begin position="88"/>
        <end position="136"/>
    </location>
</feature>
<feature type="region of interest" description="Disordered" evidence="6">
    <location>
        <begin position="82"/>
        <end position="116"/>
    </location>
</feature>
<sequence length="136" mass="14923">MSEITKTLLNIRSLRAFSRELTLEQLEEALEKLTIVVTERQDAEAQEREALAQQEAKLSAIADQIAKDGIDVEALISALSGEGKAKGKAKRAPRPPKYKYIDPVSGEEKTWTGQGRTPSAIQVELDAGKTLEDFAI</sequence>
<protein>
    <recommendedName>
        <fullName evidence="5">DNA-binding protein</fullName>
    </recommendedName>
</protein>
<dbReference type="PANTHER" id="PTHR38097">
    <property type="match status" value="1"/>
</dbReference>
<gene>
    <name evidence="8" type="primary">hns</name>
    <name evidence="8" type="ORF">VMF7928_02966</name>
</gene>
<dbReference type="InterPro" id="IPR001801">
    <property type="entry name" value="Histone_HNS"/>
</dbReference>
<dbReference type="Pfam" id="PF00816">
    <property type="entry name" value="Histone_HNS"/>
    <property type="match status" value="1"/>
</dbReference>
<evidence type="ECO:0000256" key="4">
    <source>
        <dbReference type="ARBA" id="ARBA00023125"/>
    </source>
</evidence>
<comment type="caution">
    <text evidence="8">The sequence shown here is derived from an EMBL/GenBank/DDBJ whole genome shotgun (WGS) entry which is preliminary data.</text>
</comment>
<dbReference type="SUPFAM" id="SSF81273">
    <property type="entry name" value="H-NS histone-like proteins"/>
    <property type="match status" value="2"/>
</dbReference>
<feature type="compositionally biased region" description="Basic residues" evidence="6">
    <location>
        <begin position="86"/>
        <end position="97"/>
    </location>
</feature>
<dbReference type="InterPro" id="IPR037150">
    <property type="entry name" value="H-NS_C_dom_sf"/>
</dbReference>
<evidence type="ECO:0000256" key="2">
    <source>
        <dbReference type="ARBA" id="ARBA00010610"/>
    </source>
</evidence>
<evidence type="ECO:0000259" key="7">
    <source>
        <dbReference type="SMART" id="SM00528"/>
    </source>
</evidence>
<evidence type="ECO:0000256" key="3">
    <source>
        <dbReference type="ARBA" id="ARBA00022490"/>
    </source>
</evidence>
<accession>A0ABN8E9P4</accession>
<dbReference type="PIRSF" id="PIRSF002096">
    <property type="entry name" value="HnS"/>
    <property type="match status" value="1"/>
</dbReference>
<evidence type="ECO:0000256" key="1">
    <source>
        <dbReference type="ARBA" id="ARBA00004453"/>
    </source>
</evidence>
<evidence type="ECO:0000256" key="5">
    <source>
        <dbReference type="PIRNR" id="PIRNR002096"/>
    </source>
</evidence>
<dbReference type="EMBL" id="CAKLDM010000002">
    <property type="protein sequence ID" value="CAH0540579.1"/>
    <property type="molecule type" value="Genomic_DNA"/>
</dbReference>
<evidence type="ECO:0000313" key="8">
    <source>
        <dbReference type="EMBL" id="CAH0540579.1"/>
    </source>
</evidence>
<keyword evidence="9" id="KW-1185">Reference proteome</keyword>
<dbReference type="Pfam" id="PF22470">
    <property type="entry name" value="Histone_HNS_N"/>
    <property type="match status" value="1"/>
</dbReference>
<comment type="subcellular location">
    <subcellularLocation>
        <location evidence="1">Cytoplasm</location>
        <location evidence="1">Nucleoid</location>
    </subcellularLocation>
</comment>
<reference evidence="8" key="1">
    <citation type="submission" date="2021-11" db="EMBL/GenBank/DDBJ databases">
        <authorList>
            <person name="Rodrigo-Torres L."/>
            <person name="Arahal R. D."/>
            <person name="Lucena T."/>
        </authorList>
    </citation>
    <scope>NUCLEOTIDE SEQUENCE</scope>
    <source>
        <strain evidence="8">CECT 7928</strain>
    </source>
</reference>
<dbReference type="Gene3D" id="1.10.287.1050">
    <property type="entry name" value="H-NS histone-like proteins"/>
    <property type="match status" value="1"/>
</dbReference>
<dbReference type="Gene3D" id="4.10.430.10">
    <property type="entry name" value="Histone-like protein H-NS, C-terminal domain"/>
    <property type="match status" value="1"/>
</dbReference>
<comment type="similarity">
    <text evidence="2 5">Belongs to the histone-like protein H-NS family.</text>
</comment>
<dbReference type="Proteomes" id="UP000838748">
    <property type="component" value="Unassembled WGS sequence"/>
</dbReference>